<accession>A0A9P7VD32</accession>
<gene>
    <name evidence="1" type="ORF">KQ657_003817</name>
</gene>
<evidence type="ECO:0000313" key="1">
    <source>
        <dbReference type="EMBL" id="KAG7195291.1"/>
    </source>
</evidence>
<dbReference type="OrthoDB" id="4026135at2759"/>
<evidence type="ECO:0000313" key="2">
    <source>
        <dbReference type="Proteomes" id="UP000790833"/>
    </source>
</evidence>
<organism evidence="1 2">
    <name type="scientific">Scheffersomyces spartinae</name>
    <dbReference type="NCBI Taxonomy" id="45513"/>
    <lineage>
        <taxon>Eukaryota</taxon>
        <taxon>Fungi</taxon>
        <taxon>Dikarya</taxon>
        <taxon>Ascomycota</taxon>
        <taxon>Saccharomycotina</taxon>
        <taxon>Pichiomycetes</taxon>
        <taxon>Debaryomycetaceae</taxon>
        <taxon>Scheffersomyces</taxon>
    </lineage>
</organism>
<reference evidence="1" key="1">
    <citation type="submission" date="2021-03" db="EMBL/GenBank/DDBJ databases">
        <authorList>
            <person name="Palmer J.M."/>
        </authorList>
    </citation>
    <scope>NUCLEOTIDE SEQUENCE</scope>
    <source>
        <strain evidence="1">ARV_011</strain>
    </source>
</reference>
<dbReference type="AlphaFoldDB" id="A0A9P7VD32"/>
<dbReference type="GeneID" id="66117191"/>
<dbReference type="EMBL" id="JAHMUF010000004">
    <property type="protein sequence ID" value="KAG7195291.1"/>
    <property type="molecule type" value="Genomic_DNA"/>
</dbReference>
<evidence type="ECO:0008006" key="3">
    <source>
        <dbReference type="Google" id="ProtNLM"/>
    </source>
</evidence>
<protein>
    <recommendedName>
        <fullName evidence="3">F-box domain-containing protein</fullName>
    </recommendedName>
</protein>
<sequence>MTSLLDLSEDVIIEIVQWLCPKAKEYTPDYCFSQNSIAFENKAFGDLVLLSSTCQVLRRILGGKLFSNVSLVRFNEAQVILRAPKSESVDKEVAICRILHDLLALKRGFTFNNFVQYLEAPVSVIYNNPLFQGQFPRLNALKVYSNGDDLKKQKQQQFTYEAITPLVNLEYMSSNALIIFNVPCLLASVGLVNRLDLLIDLSELTPNTEIAAITQAIEEHEKDRLVELNLFVTSIEALKQQEILSLIIAASPLLEKLTIRTVRKSHLFVPKSEWGVGSVTGNDILGLITQTCKKLKLLAVSDELFTCFQFVLPGVRCRRTAPLHLTYVRRPPTSFAFQGQDNLVAFTVGVGATSFHLLYFETELLRHHNQMDFLLVLLSMVSLEYCYQDLKKVSVENCWSYENDSMMRAKFENQVDNSNLTDERIKGIHRQLAMIHPWTRLALNTPYHKQKEEYSVVYCAKGLDQYTEILNQLWRLMPGLMAMILASSNSPLPLVRPLLGTPEMDKWRRDFWGVETSLLELEHYCLRDRQRSSLWDS</sequence>
<dbReference type="RefSeq" id="XP_043050838.1">
    <property type="nucleotide sequence ID" value="XM_043194514.1"/>
</dbReference>
<name>A0A9P7VD32_9ASCO</name>
<proteinExistence type="predicted"/>
<keyword evidence="2" id="KW-1185">Reference proteome</keyword>
<dbReference type="Proteomes" id="UP000790833">
    <property type="component" value="Unassembled WGS sequence"/>
</dbReference>
<comment type="caution">
    <text evidence="1">The sequence shown here is derived from an EMBL/GenBank/DDBJ whole genome shotgun (WGS) entry which is preliminary data.</text>
</comment>